<proteinExistence type="predicted"/>
<dbReference type="Proteomes" id="UP000318478">
    <property type="component" value="Unassembled WGS sequence"/>
</dbReference>
<sequence>MSRSATRRNRPNTRRPTCVSRQLNINSSVLSLVGCLRAPGMGDRTRVEGLKRLL</sequence>
<evidence type="ECO:0000313" key="2">
    <source>
        <dbReference type="Proteomes" id="UP000318478"/>
    </source>
</evidence>
<accession>A0A5C5XYG3</accession>
<evidence type="ECO:0000313" key="1">
    <source>
        <dbReference type="EMBL" id="TWT66975.1"/>
    </source>
</evidence>
<comment type="caution">
    <text evidence="1">The sequence shown here is derived from an EMBL/GenBank/DDBJ whole genome shotgun (WGS) entry which is preliminary data.</text>
</comment>
<dbReference type="AlphaFoldDB" id="A0A5C5XYG3"/>
<gene>
    <name evidence="1" type="ORF">Pla123a_44040</name>
</gene>
<reference evidence="1 2" key="1">
    <citation type="submission" date="2019-02" db="EMBL/GenBank/DDBJ databases">
        <title>Deep-cultivation of Planctomycetes and their phenomic and genomic characterization uncovers novel biology.</title>
        <authorList>
            <person name="Wiegand S."/>
            <person name="Jogler M."/>
            <person name="Boedeker C."/>
            <person name="Pinto D."/>
            <person name="Vollmers J."/>
            <person name="Rivas-Marin E."/>
            <person name="Kohn T."/>
            <person name="Peeters S.H."/>
            <person name="Heuer A."/>
            <person name="Rast P."/>
            <person name="Oberbeckmann S."/>
            <person name="Bunk B."/>
            <person name="Jeske O."/>
            <person name="Meyerdierks A."/>
            <person name="Storesund J.E."/>
            <person name="Kallscheuer N."/>
            <person name="Luecker S."/>
            <person name="Lage O.M."/>
            <person name="Pohl T."/>
            <person name="Merkel B.J."/>
            <person name="Hornburger P."/>
            <person name="Mueller R.-W."/>
            <person name="Bruemmer F."/>
            <person name="Labrenz M."/>
            <person name="Spormann A.M."/>
            <person name="Op Den Camp H."/>
            <person name="Overmann J."/>
            <person name="Amann R."/>
            <person name="Jetten M.S.M."/>
            <person name="Mascher T."/>
            <person name="Medema M.H."/>
            <person name="Devos D.P."/>
            <person name="Kaster A.-K."/>
            <person name="Ovreas L."/>
            <person name="Rohde M."/>
            <person name="Galperin M.Y."/>
            <person name="Jogler C."/>
        </authorList>
    </citation>
    <scope>NUCLEOTIDE SEQUENCE [LARGE SCALE GENOMIC DNA]</scope>
    <source>
        <strain evidence="1 2">Pla123a</strain>
    </source>
</reference>
<organism evidence="1 2">
    <name type="scientific">Posidoniimonas polymericola</name>
    <dbReference type="NCBI Taxonomy" id="2528002"/>
    <lineage>
        <taxon>Bacteria</taxon>
        <taxon>Pseudomonadati</taxon>
        <taxon>Planctomycetota</taxon>
        <taxon>Planctomycetia</taxon>
        <taxon>Pirellulales</taxon>
        <taxon>Lacipirellulaceae</taxon>
        <taxon>Posidoniimonas</taxon>
    </lineage>
</organism>
<keyword evidence="2" id="KW-1185">Reference proteome</keyword>
<dbReference type="PROSITE" id="PS51257">
    <property type="entry name" value="PROKAR_LIPOPROTEIN"/>
    <property type="match status" value="1"/>
</dbReference>
<protein>
    <submittedName>
        <fullName evidence="1">Uncharacterized protein</fullName>
    </submittedName>
</protein>
<name>A0A5C5XYG3_9BACT</name>
<dbReference type="EMBL" id="SJPO01000013">
    <property type="protein sequence ID" value="TWT66975.1"/>
    <property type="molecule type" value="Genomic_DNA"/>
</dbReference>